<sequence length="106" mass="11743">MSGHPASVCGLQQRSRENRAHNHMVLRKLATFSMLMVIVPLSTFYSVRSFFTPGEPGSQYADVWSGCTAVLAVNVVIGLYVLSAWKEEDEKQVAPPVGRFATKKEQ</sequence>
<proteinExistence type="inferred from homology"/>
<feature type="transmembrane region" description="Helical" evidence="6">
    <location>
        <begin position="63"/>
        <end position="82"/>
    </location>
</feature>
<reference evidence="7" key="1">
    <citation type="submission" date="2022-12" db="EMBL/GenBank/DDBJ databases">
        <authorList>
            <person name="Webb A."/>
        </authorList>
    </citation>
    <scope>NUCLEOTIDE SEQUENCE</scope>
    <source>
        <strain evidence="7">Hp1</strain>
    </source>
</reference>
<evidence type="ECO:0000256" key="5">
    <source>
        <dbReference type="ARBA" id="ARBA00023329"/>
    </source>
</evidence>
<dbReference type="GO" id="GO:0070072">
    <property type="term" value="P:vacuolar proton-transporting V-type ATPase complex assembly"/>
    <property type="evidence" value="ECO:0007669"/>
    <property type="project" value="UniProtKB-UniRule"/>
</dbReference>
<dbReference type="Proteomes" id="UP001162031">
    <property type="component" value="Unassembled WGS sequence"/>
</dbReference>
<dbReference type="HAMAP" id="MF_03058">
    <property type="entry name" value="VMA21"/>
    <property type="match status" value="1"/>
</dbReference>
<keyword evidence="4 6" id="KW-0472">Membrane</keyword>
<keyword evidence="5 6" id="KW-0968">Cytoplasmic vesicle</keyword>
<dbReference type="EMBL" id="CANTFL010000529">
    <property type="protein sequence ID" value="CAI5723948.1"/>
    <property type="molecule type" value="Genomic_DNA"/>
</dbReference>
<organism evidence="7 8">
    <name type="scientific">Hyaloperonospora brassicae</name>
    <name type="common">Brassica downy mildew</name>
    <name type="synonym">Peronospora brassicae</name>
    <dbReference type="NCBI Taxonomy" id="162125"/>
    <lineage>
        <taxon>Eukaryota</taxon>
        <taxon>Sar</taxon>
        <taxon>Stramenopiles</taxon>
        <taxon>Oomycota</taxon>
        <taxon>Peronosporomycetes</taxon>
        <taxon>Peronosporales</taxon>
        <taxon>Peronosporaceae</taxon>
        <taxon>Hyaloperonospora</taxon>
    </lineage>
</organism>
<evidence type="ECO:0000256" key="3">
    <source>
        <dbReference type="ARBA" id="ARBA00022989"/>
    </source>
</evidence>
<dbReference type="InterPro" id="IPR019013">
    <property type="entry name" value="Vma21"/>
</dbReference>
<evidence type="ECO:0000256" key="2">
    <source>
        <dbReference type="ARBA" id="ARBA00022824"/>
    </source>
</evidence>
<keyword evidence="1 6" id="KW-0812">Transmembrane</keyword>
<dbReference type="GO" id="GO:0033116">
    <property type="term" value="C:endoplasmic reticulum-Golgi intermediate compartment membrane"/>
    <property type="evidence" value="ECO:0007669"/>
    <property type="project" value="UniProtKB-SubCell"/>
</dbReference>
<dbReference type="GO" id="GO:0012507">
    <property type="term" value="C:ER to Golgi transport vesicle membrane"/>
    <property type="evidence" value="ECO:0007669"/>
    <property type="project" value="UniProtKB-SubCell"/>
</dbReference>
<dbReference type="GO" id="GO:0005789">
    <property type="term" value="C:endoplasmic reticulum membrane"/>
    <property type="evidence" value="ECO:0007669"/>
    <property type="project" value="UniProtKB-SubCell"/>
</dbReference>
<evidence type="ECO:0000313" key="7">
    <source>
        <dbReference type="EMBL" id="CAI5723948.1"/>
    </source>
</evidence>
<evidence type="ECO:0000313" key="8">
    <source>
        <dbReference type="Proteomes" id="UP001162031"/>
    </source>
</evidence>
<accession>A0AAV0TLP0</accession>
<comment type="similarity">
    <text evidence="6">Belongs to the VMA21 family.</text>
</comment>
<evidence type="ECO:0000256" key="1">
    <source>
        <dbReference type="ARBA" id="ARBA00022692"/>
    </source>
</evidence>
<gene>
    <name evidence="7" type="ORF">HBR001_LOCUS3239</name>
</gene>
<keyword evidence="2 6" id="KW-0256">Endoplasmic reticulum</keyword>
<comment type="caution">
    <text evidence="7">The sequence shown here is derived from an EMBL/GenBank/DDBJ whole genome shotgun (WGS) entry which is preliminary data.</text>
</comment>
<dbReference type="AlphaFoldDB" id="A0AAV0TLP0"/>
<comment type="function">
    <text evidence="6">Required for the assembly of the V0 complex of the vacuolar ATPase (V-ATPase) in the endoplasmic reticulum.</text>
</comment>
<evidence type="ECO:0000256" key="4">
    <source>
        <dbReference type="ARBA" id="ARBA00023136"/>
    </source>
</evidence>
<feature type="transmembrane region" description="Helical" evidence="6">
    <location>
        <begin position="29"/>
        <end position="51"/>
    </location>
</feature>
<comment type="subcellular location">
    <subcellularLocation>
        <location evidence="6">Endoplasmic reticulum membrane</location>
        <topology evidence="6">Multi-pass membrane protein</topology>
    </subcellularLocation>
    <subcellularLocation>
        <location evidence="6">Endoplasmic reticulum-Golgi intermediate compartment membrane</location>
        <topology evidence="6">Multi-pass membrane protein</topology>
    </subcellularLocation>
    <subcellularLocation>
        <location evidence="6">Cytoplasmic vesicle</location>
        <location evidence="6">COPII-coated vesicle membrane</location>
        <topology evidence="6">Multi-pass membrane protein</topology>
    </subcellularLocation>
</comment>
<keyword evidence="8" id="KW-1185">Reference proteome</keyword>
<dbReference type="Pfam" id="PF09446">
    <property type="entry name" value="VMA21"/>
    <property type="match status" value="1"/>
</dbReference>
<evidence type="ECO:0000256" key="6">
    <source>
        <dbReference type="HAMAP-Rule" id="MF_03058"/>
    </source>
</evidence>
<name>A0AAV0TLP0_HYABA</name>
<dbReference type="PANTHER" id="PTHR31792">
    <property type="entry name" value="VACUOLAR ATPASE ASSEMBLY INTEGRAL MEMBRANE PROTEIN VMA21"/>
    <property type="match status" value="1"/>
</dbReference>
<keyword evidence="3 6" id="KW-1133">Transmembrane helix</keyword>
<protein>
    <recommendedName>
        <fullName evidence="6">Vacuolar ATPase assembly integral membrane protein VMA21 homolog</fullName>
    </recommendedName>
</protein>
<dbReference type="PANTHER" id="PTHR31792:SF3">
    <property type="entry name" value="VACUOLAR ATPASE ASSEMBLY INTEGRAL MEMBRANE PROTEIN VMA21"/>
    <property type="match status" value="1"/>
</dbReference>